<name>A0A1Q2D6Q8_9ENTE</name>
<feature type="domain" description="YhaN AAA" evidence="1">
    <location>
        <begin position="1"/>
        <end position="203"/>
    </location>
</feature>
<accession>A0A1Q2D6Q8</accession>
<dbReference type="EMBL" id="CP019609">
    <property type="protein sequence ID" value="AQP54044.1"/>
    <property type="molecule type" value="Genomic_DNA"/>
</dbReference>
<organism evidence="2 3">
    <name type="scientific">Vagococcus penaei</name>
    <dbReference type="NCBI Taxonomy" id="633807"/>
    <lineage>
        <taxon>Bacteria</taxon>
        <taxon>Bacillati</taxon>
        <taxon>Bacillota</taxon>
        <taxon>Bacilli</taxon>
        <taxon>Lactobacillales</taxon>
        <taxon>Enterococcaceae</taxon>
        <taxon>Vagococcus</taxon>
    </lineage>
</organism>
<dbReference type="RefSeq" id="WP_077276119.1">
    <property type="nucleotide sequence ID" value="NZ_CP019609.1"/>
</dbReference>
<dbReference type="Gene3D" id="3.40.50.300">
    <property type="entry name" value="P-loop containing nucleotide triphosphate hydrolases"/>
    <property type="match status" value="2"/>
</dbReference>
<evidence type="ECO:0000259" key="1">
    <source>
        <dbReference type="Pfam" id="PF13514"/>
    </source>
</evidence>
<dbReference type="STRING" id="633807.BW732_07325"/>
<keyword evidence="3" id="KW-1185">Reference proteome</keyword>
<sequence>MKLTSLHIQGFGQFDNQTFYLTEGSQLIFGGNESGKSTIYQFIRAMLFGFPNKREMTRDFEPLSGSSYGGRLELDHPTYGHVTIERFKNKAKGQANVTLEDGQTGQESLLKKIISPLTSQLFDQVFSFQHEQLTDLTQMDEVRLQHLLLSVGLTGSGQLNNLTDVFLKERQQIFKPTGRLPELNRQLKEFKLLEQKITAIENQEQSYRTKLAEQDALTENLVNLRQRLVEEVTQEQRFIEQQKRFALYVEYTSLEQEVGATRPSEPQTVMAVQDNLQEYRFLEAKEKELLEQQATQQENVSPAFMFYLDNQTLFNQLLANQMTVESLSERQEMLTQQVVDESHQLEQLCATHDMDQGVTTEKLDQGVIKEIEGVAEREEILIREKIILTNEKSRLMIRKKELDQQLTSMEEAMEQSQPQNQVASRRGFSTNQMISVVLGAIGVIFLLLMILLPNLLLIVPAVLLVGGGVFLWIKSATEPAQQAVSSFNPMVTKDYYQKQLAEADELAYELNKMDDKLETTANQLSVIEDQKLIWHKLYGFRLKETLTSWLTKIPVVVQLQELQRKIAQSKEQLAECESKLQTFQEDLAFTKQWIGLETDKVREQYQAVQQFVSDQQALAQTERVAYAKTESFQQTIDTLRQDQSTLLNKLIELTADQKMTKLDDVISWLSQQTNLQSNQRELADLRLRLEDYFDLTQTYDLASINDGLIQVSLAKDATEQEITKTQDALQAVRFDIKEMEKNGTLDELYQQQANQLSVIRQLSDDWLVYRMAEEIIQELFQFLSDQQLPSLLTAVSNYFNLLTEERYTQVLIKDSQLVVKDAQRQTLATTQLSTGTRDQLYISFRLAFIQMHQSDYHSPIIIDDGWLHFDWKRKETLFKLIQFLGKESQVICLSSDKDMKEYFDQTKQAVIAL</sequence>
<dbReference type="KEGG" id="vpi:BW732_07325"/>
<dbReference type="Pfam" id="PF13514">
    <property type="entry name" value="AAA_27"/>
    <property type="match status" value="1"/>
</dbReference>
<dbReference type="PANTHER" id="PTHR41259:SF1">
    <property type="entry name" value="DOUBLE-STRAND BREAK REPAIR RAD50 ATPASE, PUTATIVE-RELATED"/>
    <property type="match status" value="1"/>
</dbReference>
<protein>
    <recommendedName>
        <fullName evidence="1">YhaN AAA domain-containing protein</fullName>
    </recommendedName>
</protein>
<dbReference type="InterPro" id="IPR027417">
    <property type="entry name" value="P-loop_NTPase"/>
</dbReference>
<dbReference type="OrthoDB" id="9764467at2"/>
<dbReference type="PANTHER" id="PTHR41259">
    <property type="entry name" value="DOUBLE-STRAND BREAK REPAIR RAD50 ATPASE, PUTATIVE-RELATED"/>
    <property type="match status" value="1"/>
</dbReference>
<dbReference type="InterPro" id="IPR038734">
    <property type="entry name" value="YhaN_AAA"/>
</dbReference>
<evidence type="ECO:0000313" key="3">
    <source>
        <dbReference type="Proteomes" id="UP000188246"/>
    </source>
</evidence>
<reference evidence="2 3" key="1">
    <citation type="journal article" date="2010" name="Int. J. Syst. Evol. Microbiol.">
        <title>Vagococcus penaei sp. nov., isolated from spoilage microbiota of cooked shrimp (Penaeus vannamei).</title>
        <authorList>
            <person name="Jaffres E."/>
            <person name="Prevost H."/>
            <person name="Rossero A."/>
            <person name="Joffraud J.J."/>
            <person name="Dousset X."/>
        </authorList>
    </citation>
    <scope>NUCLEOTIDE SEQUENCE [LARGE SCALE GENOMIC DNA]</scope>
    <source>
        <strain evidence="2 3">CD276</strain>
    </source>
</reference>
<gene>
    <name evidence="2" type="ORF">BW732_07325</name>
</gene>
<evidence type="ECO:0000313" key="2">
    <source>
        <dbReference type="EMBL" id="AQP54044.1"/>
    </source>
</evidence>
<dbReference type="AlphaFoldDB" id="A0A1Q2D6Q8"/>
<dbReference type="SUPFAM" id="SSF52540">
    <property type="entry name" value="P-loop containing nucleoside triphosphate hydrolases"/>
    <property type="match status" value="1"/>
</dbReference>
<dbReference type="Proteomes" id="UP000188246">
    <property type="component" value="Chromosome"/>
</dbReference>
<proteinExistence type="predicted"/>